<evidence type="ECO:0000313" key="1">
    <source>
        <dbReference type="EMBL" id="CUM94400.1"/>
    </source>
</evidence>
<dbReference type="OrthoDB" id="1707128at2"/>
<protein>
    <submittedName>
        <fullName evidence="1">Domain of uncharacterized function (DUF955)</fullName>
    </submittedName>
</protein>
<accession>A0A173SW21</accession>
<dbReference type="Proteomes" id="UP000095350">
    <property type="component" value="Unassembled WGS sequence"/>
</dbReference>
<name>A0A173SW21_9FIRM</name>
<gene>
    <name evidence="1" type="ORF">ERS852572_01187</name>
</gene>
<dbReference type="PaxDb" id="166486-ERS852572_01187"/>
<proteinExistence type="predicted"/>
<reference evidence="1 2" key="1">
    <citation type="submission" date="2015-09" db="EMBL/GenBank/DDBJ databases">
        <authorList>
            <consortium name="Pathogen Informatics"/>
        </authorList>
    </citation>
    <scope>NUCLEOTIDE SEQUENCE [LARGE SCALE GENOMIC DNA]</scope>
    <source>
        <strain evidence="1 2">2789STDY5834960</strain>
    </source>
</reference>
<dbReference type="RefSeq" id="WP_055193754.1">
    <property type="nucleotide sequence ID" value="NZ_CABIYH010000008.1"/>
</dbReference>
<dbReference type="AlphaFoldDB" id="A0A173SW21"/>
<organism evidence="1 2">
    <name type="scientific">Roseburia intestinalis</name>
    <dbReference type="NCBI Taxonomy" id="166486"/>
    <lineage>
        <taxon>Bacteria</taxon>
        <taxon>Bacillati</taxon>
        <taxon>Bacillota</taxon>
        <taxon>Clostridia</taxon>
        <taxon>Lachnospirales</taxon>
        <taxon>Lachnospiraceae</taxon>
        <taxon>Roseburia</taxon>
    </lineage>
</organism>
<evidence type="ECO:0000313" key="2">
    <source>
        <dbReference type="Proteomes" id="UP000095350"/>
    </source>
</evidence>
<dbReference type="EMBL" id="CYXZ01000008">
    <property type="protein sequence ID" value="CUM94400.1"/>
    <property type="molecule type" value="Genomic_DNA"/>
</dbReference>
<sequence length="152" mass="17247">MDYESLLKESDTLGLIVKEKPLKFNDGRIKGCKIAIRKDIPTSIEKACVLSEELGHYYTSSGDILNQHDLNNRKQEYKARLAAYDKMIGLKGIIDACKYGCHSRYDMAEYLGVTESFLSDALNTYKAKYGTYVTLNDYILILDPTFAIIKLI</sequence>
<dbReference type="STRING" id="166486.ERS852572_01187"/>